<feature type="domain" description="YcaO" evidence="1">
    <location>
        <begin position="219"/>
        <end position="576"/>
    </location>
</feature>
<dbReference type="AlphaFoldDB" id="A0AAE4Q6T4"/>
<dbReference type="PROSITE" id="PS51664">
    <property type="entry name" value="YCAO"/>
    <property type="match status" value="1"/>
</dbReference>
<dbReference type="Pfam" id="PF02624">
    <property type="entry name" value="YcaO"/>
    <property type="match status" value="1"/>
</dbReference>
<gene>
    <name evidence="2" type="ORF">KB584_02640</name>
</gene>
<protein>
    <submittedName>
        <fullName evidence="2">YcaO-like family protein</fullName>
    </submittedName>
</protein>
<evidence type="ECO:0000313" key="3">
    <source>
        <dbReference type="Proteomes" id="UP001186118"/>
    </source>
</evidence>
<dbReference type="Gene3D" id="3.30.1330.230">
    <property type="match status" value="1"/>
</dbReference>
<dbReference type="Gene3D" id="3.30.160.660">
    <property type="match status" value="1"/>
</dbReference>
<dbReference type="PANTHER" id="PTHR37809">
    <property type="entry name" value="RIBOSOMAL PROTEIN S12 METHYLTHIOTRANSFERASE ACCESSORY FACTOR YCAO"/>
    <property type="match status" value="1"/>
</dbReference>
<sequence length="576" mass="67652">MNIQKFVHEIVKNIPKIQPTKIVYQDANLYFGTLDYFRSYRIEEGIIIFWEGHKLFVSPLFNKKYKICSHCFLEHRNQFKLTDFFGQGSKVVEIDGNNLYSEKLLYAISQLVQLKSEPPLFDYFIIDDYHISRHQFFRIANCDTCISNDKKSDNNIFNSIYECQASSLREKLGDYSRYIQLDNKDTGFFRRELTTLLNNAVTVELQYQLSQSEMISGVGIDTSYKKARSKAFLEAMERYSGIISKGQKRLFFSLNDLSKEVIDYLNPNEYLSLLGKTKINQDTKIYWLSAQNYQTQKTTLIPEDFIIYKTERKPISQKIINMSSNGHAMGNSYKEAVIFSLFEMYERDYFLFHWYEKRVPKEVNQASIFDAEINYYLMLIKDLGYEVSIYQLLSNKVMNIYWTLARGKNSNKFATYSTAGAHLFGRTAIISALKELYFAIYVYNQDVVQIQENGHQMRPQDVTTVADHAIYYSVEERSQNFDFLKEAEMIDHRVESDYSIDIDTYYSVLLEFTNKQFGNFYIIENTPVGLKEIGLCEVKVFAPGMQDMNFGYENQYINHRRIHVSNHQEIPIHPFP</sequence>
<organism evidence="2 3">
    <name type="scientific">Streptococcus canis</name>
    <dbReference type="NCBI Taxonomy" id="1329"/>
    <lineage>
        <taxon>Bacteria</taxon>
        <taxon>Bacillati</taxon>
        <taxon>Bacillota</taxon>
        <taxon>Bacilli</taxon>
        <taxon>Lactobacillales</taxon>
        <taxon>Streptococcaceae</taxon>
        <taxon>Streptococcus</taxon>
    </lineage>
</organism>
<dbReference type="InterPro" id="IPR003776">
    <property type="entry name" value="YcaO-like_dom"/>
</dbReference>
<comment type="caution">
    <text evidence="2">The sequence shown here is derived from an EMBL/GenBank/DDBJ whole genome shotgun (WGS) entry which is preliminary data.</text>
</comment>
<accession>A0AAE4Q6T4</accession>
<evidence type="ECO:0000313" key="2">
    <source>
        <dbReference type="EMBL" id="MDV5976377.1"/>
    </source>
</evidence>
<dbReference type="PANTHER" id="PTHR37809:SF1">
    <property type="entry name" value="RIBOSOMAL PROTEIN S12 METHYLTHIOTRANSFERASE ACCESSORY FACTOR YCAO"/>
    <property type="match status" value="1"/>
</dbReference>
<dbReference type="Gene3D" id="3.30.40.250">
    <property type="match status" value="1"/>
</dbReference>
<reference evidence="2" key="1">
    <citation type="submission" date="2021-04" db="EMBL/GenBank/DDBJ databases">
        <title>Draft genomes of 20 S. canis strains.</title>
        <authorList>
            <person name="Pagnossin D."/>
            <person name="Weir W."/>
            <person name="Smith A."/>
            <person name="Ure R."/>
            <person name="Oravcova K."/>
        </authorList>
    </citation>
    <scope>NUCLEOTIDE SEQUENCE</scope>
    <source>
        <strain evidence="2">284</strain>
    </source>
</reference>
<evidence type="ECO:0000259" key="1">
    <source>
        <dbReference type="PROSITE" id="PS51664"/>
    </source>
</evidence>
<name>A0AAE4Q6T4_STRCB</name>
<proteinExistence type="predicted"/>
<dbReference type="EMBL" id="JAGQEX010000004">
    <property type="protein sequence ID" value="MDV5976377.1"/>
    <property type="molecule type" value="Genomic_DNA"/>
</dbReference>
<dbReference type="RefSeq" id="WP_317609688.1">
    <property type="nucleotide sequence ID" value="NZ_JAGQEX010000004.1"/>
</dbReference>
<dbReference type="Proteomes" id="UP001186118">
    <property type="component" value="Unassembled WGS sequence"/>
</dbReference>